<dbReference type="RefSeq" id="WP_076704349.1">
    <property type="nucleotide sequence ID" value="NZ_CP015093.1"/>
</dbReference>
<keyword evidence="2" id="KW-0489">Methyltransferase</keyword>
<dbReference type="GO" id="GO:0008168">
    <property type="term" value="F:methyltransferase activity"/>
    <property type="evidence" value="ECO:0007669"/>
    <property type="project" value="UniProtKB-KW"/>
</dbReference>
<proteinExistence type="predicted"/>
<dbReference type="AlphaFoldDB" id="A0A1P8UZ17"/>
<evidence type="ECO:0000313" key="2">
    <source>
        <dbReference type="EMBL" id="APZ54606.1"/>
    </source>
</evidence>
<dbReference type="InterPro" id="IPR029063">
    <property type="entry name" value="SAM-dependent_MTases_sf"/>
</dbReference>
<name>A0A1P8UZ17_9RHOB</name>
<evidence type="ECO:0000259" key="1">
    <source>
        <dbReference type="Pfam" id="PF13649"/>
    </source>
</evidence>
<dbReference type="OrthoDB" id="9808480at2"/>
<sequence>MDLPAEFLTLYSRLDRQGPGLSGDAIWALERLGLSGPLAVCDAGCGTGADCETLARALPRARIEGVEAVPAFVAAAQPRLADLPNATVRLGDMGALEGPYDLIWSAGAIYFLGVTEGLRAWREALAPGGAVAFSQGVLLSEDEPQAVRDFWAPEPEIITCEGVLDQVSDAGFEVIDSKLLIGAPWAAYYDSLSVQIAALRPGASAAMAEVLDGAEREIALWRQAPERIAYLLVLARPR</sequence>
<dbReference type="Pfam" id="PF13649">
    <property type="entry name" value="Methyltransf_25"/>
    <property type="match status" value="1"/>
</dbReference>
<dbReference type="GO" id="GO:0032259">
    <property type="term" value="P:methylation"/>
    <property type="evidence" value="ECO:0007669"/>
    <property type="project" value="UniProtKB-KW"/>
</dbReference>
<protein>
    <submittedName>
        <fullName evidence="2">Methyltransferase domain-containing protein</fullName>
    </submittedName>
</protein>
<gene>
    <name evidence="2" type="ORF">Ga0080574_TMP4272</name>
</gene>
<dbReference type="PANTHER" id="PTHR43464">
    <property type="entry name" value="METHYLTRANSFERASE"/>
    <property type="match status" value="1"/>
</dbReference>
<evidence type="ECO:0000313" key="3">
    <source>
        <dbReference type="Proteomes" id="UP000187059"/>
    </source>
</evidence>
<reference evidence="2 3" key="1">
    <citation type="submission" date="2016-04" db="EMBL/GenBank/DDBJ databases">
        <title>Deep-sea bacteria in the southern Pacific.</title>
        <authorList>
            <person name="Tang K."/>
        </authorList>
    </citation>
    <scope>NUCLEOTIDE SEQUENCE [LARGE SCALE GENOMIC DNA]</scope>
    <source>
        <strain evidence="2 3">JLT2014</strain>
    </source>
</reference>
<feature type="domain" description="Methyltransferase" evidence="1">
    <location>
        <begin position="40"/>
        <end position="129"/>
    </location>
</feature>
<dbReference type="STRING" id="1250539.Ga0080574_TMP4272"/>
<organism evidence="2 3">
    <name type="scientific">Salipiger abyssi</name>
    <dbReference type="NCBI Taxonomy" id="1250539"/>
    <lineage>
        <taxon>Bacteria</taxon>
        <taxon>Pseudomonadati</taxon>
        <taxon>Pseudomonadota</taxon>
        <taxon>Alphaproteobacteria</taxon>
        <taxon>Rhodobacterales</taxon>
        <taxon>Roseobacteraceae</taxon>
        <taxon>Salipiger</taxon>
    </lineage>
</organism>
<dbReference type="CDD" id="cd02440">
    <property type="entry name" value="AdoMet_MTases"/>
    <property type="match status" value="1"/>
</dbReference>
<dbReference type="EMBL" id="CP015093">
    <property type="protein sequence ID" value="APZ54606.1"/>
    <property type="molecule type" value="Genomic_DNA"/>
</dbReference>
<keyword evidence="2" id="KW-0808">Transferase</keyword>
<dbReference type="KEGG" id="paby:Ga0080574_TMP4272"/>
<dbReference type="Proteomes" id="UP000187059">
    <property type="component" value="Chromosome"/>
</dbReference>
<dbReference type="Gene3D" id="3.40.50.150">
    <property type="entry name" value="Vaccinia Virus protein VP39"/>
    <property type="match status" value="1"/>
</dbReference>
<dbReference type="SUPFAM" id="SSF53335">
    <property type="entry name" value="S-adenosyl-L-methionine-dependent methyltransferases"/>
    <property type="match status" value="1"/>
</dbReference>
<dbReference type="InterPro" id="IPR041698">
    <property type="entry name" value="Methyltransf_25"/>
</dbReference>
<keyword evidence="3" id="KW-1185">Reference proteome</keyword>
<accession>A0A1P8UZ17</accession>